<comment type="caution">
    <text evidence="4">The sequence shown here is derived from an EMBL/GenBank/DDBJ whole genome shotgun (WGS) entry which is preliminary data.</text>
</comment>
<dbReference type="Gene3D" id="1.50.10.10">
    <property type="match status" value="1"/>
</dbReference>
<evidence type="ECO:0008006" key="6">
    <source>
        <dbReference type="Google" id="ProtNLM"/>
    </source>
</evidence>
<protein>
    <recommendedName>
        <fullName evidence="6">Secreted protein</fullName>
    </recommendedName>
</protein>
<name>A0ABU0RD14_9MICO</name>
<dbReference type="InterPro" id="IPR054491">
    <property type="entry name" value="MGH1-like_GH"/>
</dbReference>
<accession>A0ABU0RD14</accession>
<dbReference type="SUPFAM" id="SSF48208">
    <property type="entry name" value="Six-hairpin glycosidases"/>
    <property type="match status" value="2"/>
</dbReference>
<gene>
    <name evidence="4" type="ORF">QFZ26_003508</name>
</gene>
<feature type="chain" id="PRO_5045490795" description="Secreted protein" evidence="1">
    <location>
        <begin position="39"/>
        <end position="1007"/>
    </location>
</feature>
<evidence type="ECO:0000313" key="5">
    <source>
        <dbReference type="Proteomes" id="UP001239083"/>
    </source>
</evidence>
<reference evidence="4 5" key="1">
    <citation type="submission" date="2023-07" db="EMBL/GenBank/DDBJ databases">
        <title>Comparative genomics of wheat-associated soil bacteria to identify genetic determinants of phenazine resistance.</title>
        <authorList>
            <person name="Mouncey N."/>
        </authorList>
    </citation>
    <scope>NUCLEOTIDE SEQUENCE [LARGE SCALE GENOMIC DNA]</scope>
    <source>
        <strain evidence="4 5">V3I3</strain>
    </source>
</reference>
<dbReference type="Proteomes" id="UP001239083">
    <property type="component" value="Unassembled WGS sequence"/>
</dbReference>
<keyword evidence="1" id="KW-0732">Signal</keyword>
<evidence type="ECO:0000259" key="3">
    <source>
        <dbReference type="Pfam" id="PF22422"/>
    </source>
</evidence>
<sequence>MSMINNRITASRRSFLKGAGLAAAAGALAGRAPGAAAAASEEATYLLENGFVSLSGAYGKLTRVACDPTGGGRYEPTAFSSVFLGESDFYDARFNDGVTWTTTTTKLSLAGIQIPSAQNLRQAQLNAPVPLNPGQTLGQAFTATANRFTRVGGQFPTWSDPNASMKLTLYSGTPANGLTEIGSREVAPVQDNGWAYVDVPAQPAGLYYLEASHAAGTPGWWAQSGSTTVDVGGAAYADRHQLTGRTMTIDVVGYNVDGVATWEFDLSGPTLQMSYELHWQGDARADLGLTLNTSWVKDGYSIDGADGVLFSRFIGDDGYYIPSQQLKRRTAWTNPVLGTKWIGATGTGPYDLRFTAPQPILDGAMAADSMTLSLNTGSTDPAPVISRTIVVDVLPHSDELPDVFPVFTASDELRATQLSTFYWERALSFRFSGHAADWADWEGRILDWTGTVGRSEQSASLLNTKLDDDGYVWSWPDSQGWPFPDPKLYDSRHFTSNAMYILAAWRYFSWTGDSAFLTTMLPRTRKAMAFYLDSLGGSTGVITITSPDHSGRDGAVPSNYWDIMSHGHLDAYANAYFYGSLEAMAQLEEFVGDKKRAKQLRALRSVVAERYNELFWNDADGRYIQSIDIDGVVHDYGATYVNLEAASFGLPSDAQAARIFDWLDHGHTELQNSVVLMEGGGLAPKVQPGHTLGQSFTANAAFTSVAARFPTYGERGAAFTMTLYQGLPDGASPVKVADRQFSNWDDGGVAHIDLPKQQPGVYYLEVSDVTGSLAWWSSMNAVPGAQAYSDGLPAADARSRFLAALGEHYEGPADIYSRWVFAPRSTTRRNSYWFFLENLTVPWEHQVQDGGAILYTSGFDVMARARYQSADDAWARLTAILDRWNEPDHISGGTPLFRGESTVDSGTKSTSVGTDIPFPESGLAPASFMYAFVGVEAEPDALVITPNLPSTLTRVGVRNLHWHGKRLELLVTRDKITLTGSGITVTRPYKAGGSVRLRSSQLSAGVE</sequence>
<organism evidence="4 5">
    <name type="scientific">Agromyces ramosus</name>
    <dbReference type="NCBI Taxonomy" id="33879"/>
    <lineage>
        <taxon>Bacteria</taxon>
        <taxon>Bacillati</taxon>
        <taxon>Actinomycetota</taxon>
        <taxon>Actinomycetes</taxon>
        <taxon>Micrococcales</taxon>
        <taxon>Microbacteriaceae</taxon>
        <taxon>Agromyces</taxon>
    </lineage>
</organism>
<feature type="domain" description="Glycoside hydrolase family 65 C-terminal" evidence="2">
    <location>
        <begin position="940"/>
        <end position="980"/>
    </location>
</feature>
<proteinExistence type="predicted"/>
<dbReference type="Pfam" id="PF22422">
    <property type="entry name" value="MGH1-like_GH"/>
    <property type="match status" value="1"/>
</dbReference>
<dbReference type="PANTHER" id="PTHR34987:SF6">
    <property type="entry name" value="ALPHA-L-RHAMNOSIDASE SIX-HAIRPIN GLYCOSIDASE DOMAIN-CONTAINING PROTEIN"/>
    <property type="match status" value="1"/>
</dbReference>
<feature type="domain" description="Mannosylglycerate hydrolase MGH1-like glycoside hydrolase" evidence="3">
    <location>
        <begin position="468"/>
        <end position="661"/>
    </location>
</feature>
<dbReference type="Gene3D" id="2.60.420.10">
    <property type="entry name" value="Maltose phosphorylase, domain 3"/>
    <property type="match status" value="1"/>
</dbReference>
<feature type="signal peptide" evidence="1">
    <location>
        <begin position="1"/>
        <end position="38"/>
    </location>
</feature>
<dbReference type="InterPro" id="IPR006311">
    <property type="entry name" value="TAT_signal"/>
</dbReference>
<keyword evidence="5" id="KW-1185">Reference proteome</keyword>
<dbReference type="PANTHER" id="PTHR34987">
    <property type="entry name" value="C, PUTATIVE (AFU_ORTHOLOGUE AFUA_3G02880)-RELATED"/>
    <property type="match status" value="1"/>
</dbReference>
<dbReference type="Pfam" id="PF03633">
    <property type="entry name" value="Glyco_hydro_65C"/>
    <property type="match status" value="1"/>
</dbReference>
<dbReference type="PROSITE" id="PS51318">
    <property type="entry name" value="TAT"/>
    <property type="match status" value="1"/>
</dbReference>
<dbReference type="InterPro" id="IPR005194">
    <property type="entry name" value="Glyco_hydro_65_C"/>
</dbReference>
<dbReference type="InterPro" id="IPR012341">
    <property type="entry name" value="6hp_glycosidase-like_sf"/>
</dbReference>
<dbReference type="EMBL" id="JAUSYY010000001">
    <property type="protein sequence ID" value="MDQ0895953.1"/>
    <property type="molecule type" value="Genomic_DNA"/>
</dbReference>
<evidence type="ECO:0000259" key="2">
    <source>
        <dbReference type="Pfam" id="PF03633"/>
    </source>
</evidence>
<evidence type="ECO:0000256" key="1">
    <source>
        <dbReference type="SAM" id="SignalP"/>
    </source>
</evidence>
<evidence type="ECO:0000313" key="4">
    <source>
        <dbReference type="EMBL" id="MDQ0895953.1"/>
    </source>
</evidence>
<dbReference type="InterPro" id="IPR008928">
    <property type="entry name" value="6-hairpin_glycosidase_sf"/>
</dbReference>
<dbReference type="RefSeq" id="WP_307044454.1">
    <property type="nucleotide sequence ID" value="NZ_JAUSYY010000001.1"/>
</dbReference>